<evidence type="ECO:0000313" key="3">
    <source>
        <dbReference type="Proteomes" id="UP001189429"/>
    </source>
</evidence>
<dbReference type="Proteomes" id="UP001189429">
    <property type="component" value="Unassembled WGS sequence"/>
</dbReference>
<feature type="region of interest" description="Disordered" evidence="1">
    <location>
        <begin position="16"/>
        <end position="61"/>
    </location>
</feature>
<gene>
    <name evidence="2" type="ORF">PCOR1329_LOCUS36800</name>
</gene>
<feature type="non-terminal residue" evidence="2">
    <location>
        <position position="1"/>
    </location>
</feature>
<evidence type="ECO:0000313" key="2">
    <source>
        <dbReference type="EMBL" id="CAK0841638.1"/>
    </source>
</evidence>
<name>A0ABN9T938_9DINO</name>
<dbReference type="EMBL" id="CAUYUJ010014472">
    <property type="protein sequence ID" value="CAK0841638.1"/>
    <property type="molecule type" value="Genomic_DNA"/>
</dbReference>
<feature type="region of interest" description="Disordered" evidence="1">
    <location>
        <begin position="249"/>
        <end position="304"/>
    </location>
</feature>
<accession>A0ABN9T938</accession>
<proteinExistence type="predicted"/>
<reference evidence="2" key="1">
    <citation type="submission" date="2023-10" db="EMBL/GenBank/DDBJ databases">
        <authorList>
            <person name="Chen Y."/>
            <person name="Shah S."/>
            <person name="Dougan E. K."/>
            <person name="Thang M."/>
            <person name="Chan C."/>
        </authorList>
    </citation>
    <scope>NUCLEOTIDE SEQUENCE [LARGE SCALE GENOMIC DNA]</scope>
</reference>
<comment type="caution">
    <text evidence="2">The sequence shown here is derived from an EMBL/GenBank/DDBJ whole genome shotgun (WGS) entry which is preliminary data.</text>
</comment>
<sequence length="304" mass="33060">AASSTWSGAAQGRADLEQLINQMHPSLRPAARAHAAETRGTVGADARGRRGGAGAPQQGAAKRASVLAAEFYAKKEQREREAQAVQERRQVLERWELQLRSGEAMSEDQLCCILVEAEMDPRLRMAAALRLARALAAQNAGGRARFLSELEAMILKGSALLLADPTSALELANLMGKELGRPNLEEMICAELEREAMRLPPSRTNPFRYMLVDLAERRTPKPAGERRQMKRTVRQLRLTLELGAVTFQSQGAQQEEENAWAAPGGQPHGDGVGHLRGLQRRESLKLGPPRSPSHGDGASSAGEE</sequence>
<keyword evidence="3" id="KW-1185">Reference proteome</keyword>
<protein>
    <submittedName>
        <fullName evidence="2">Uncharacterized protein</fullName>
    </submittedName>
</protein>
<organism evidence="2 3">
    <name type="scientific">Prorocentrum cordatum</name>
    <dbReference type="NCBI Taxonomy" id="2364126"/>
    <lineage>
        <taxon>Eukaryota</taxon>
        <taxon>Sar</taxon>
        <taxon>Alveolata</taxon>
        <taxon>Dinophyceae</taxon>
        <taxon>Prorocentrales</taxon>
        <taxon>Prorocentraceae</taxon>
        <taxon>Prorocentrum</taxon>
    </lineage>
</organism>
<evidence type="ECO:0000256" key="1">
    <source>
        <dbReference type="SAM" id="MobiDB-lite"/>
    </source>
</evidence>
<feature type="non-terminal residue" evidence="2">
    <location>
        <position position="304"/>
    </location>
</feature>